<reference evidence="1 2" key="1">
    <citation type="submission" date="2016-10" db="EMBL/GenBank/DDBJ databases">
        <title>Search of new enzymes for the oxidation of sulfur compounds.</title>
        <authorList>
            <person name="Novo A."/>
            <person name="Moreira I.S."/>
            <person name="Castro P.M."/>
        </authorList>
    </citation>
    <scope>NUCLEOTIDE SEQUENCE [LARGE SCALE GENOMIC DNA]</scope>
    <source>
        <strain evidence="1 2">A9</strain>
    </source>
</reference>
<protein>
    <submittedName>
        <fullName evidence="1">Uncharacterized protein</fullName>
    </submittedName>
</protein>
<sequence length="236" mass="25408">MSGEYSVLIIGAAVVLLPKAHEPARYKDLIESMLLAQLAANKKLEKTADIDWYNAYMELLDNYWLRHSRARRDWTVGKEISGSVGDWVVAAMCCEAVDNGGAVSLALQQLTGLSGTEPAMDLLRRHMQKISPAQSADGAACAKAVRLLVAVANTPTSVTSVYLELQTGQVLGSNPLAEQFQAGEVHGSVCMRYAAACLSETLYASVREAIALKIKDRLEDNVALLTLADDVIVAAD</sequence>
<dbReference type="AlphaFoldDB" id="A0AA94EPK2"/>
<evidence type="ECO:0000313" key="1">
    <source>
        <dbReference type="EMBL" id="RVD77829.1"/>
    </source>
</evidence>
<name>A0AA94EPK2_9PSED</name>
<evidence type="ECO:0000313" key="2">
    <source>
        <dbReference type="Proteomes" id="UP000288002"/>
    </source>
</evidence>
<dbReference type="EMBL" id="MKWS01000006">
    <property type="protein sequence ID" value="RVD77829.1"/>
    <property type="molecule type" value="Genomic_DNA"/>
</dbReference>
<proteinExistence type="predicted"/>
<dbReference type="Proteomes" id="UP000288002">
    <property type="component" value="Unassembled WGS sequence"/>
</dbReference>
<accession>A0AA94EPK2</accession>
<comment type="caution">
    <text evidence="1">The sequence shown here is derived from an EMBL/GenBank/DDBJ whole genome shotgun (WGS) entry which is preliminary data.</text>
</comment>
<gene>
    <name evidence="1" type="ORF">A9HBioS_2296</name>
</gene>
<organism evidence="1 2">
    <name type="scientific">Pseudomonas koreensis</name>
    <dbReference type="NCBI Taxonomy" id="198620"/>
    <lineage>
        <taxon>Bacteria</taxon>
        <taxon>Pseudomonadati</taxon>
        <taxon>Pseudomonadota</taxon>
        <taxon>Gammaproteobacteria</taxon>
        <taxon>Pseudomonadales</taxon>
        <taxon>Pseudomonadaceae</taxon>
        <taxon>Pseudomonas</taxon>
    </lineage>
</organism>